<dbReference type="EMBL" id="MU266451">
    <property type="protein sequence ID" value="KAH7923489.1"/>
    <property type="molecule type" value="Genomic_DNA"/>
</dbReference>
<sequence length="308" mass="31936">MRPLYPPFFTATVFLAGLGGAFAQGVASCQPSTGYSWSVNNDGQDPCVVAQNLFAPDPGPCNDTSTTGNTSYYNGPNINTANACLCNTVIYSLAAVCGLCQGGTFVTWTQWTSSCSAGQTVQQLWPATIPNNTEIPPWAYMPLTNGLFDTTGTKQNATAVAAEESSSSVAAASQTASNSASPSPSGGSPPSNNSSSSNTGAIAGGVVGGVAVVAILGFLGFYFWRRRSRNAASQAAPRHDYAEEYSDKPLVSSSYLVPDSQPTFTKLYDPNDPSTFPRSPAPLSQTTQSSEGLSAIAARGQYTGAPEL</sequence>
<proteinExistence type="predicted"/>
<gene>
    <name evidence="1" type="ORF">BV22DRAFT_580619</name>
</gene>
<name>A0ACB8BCX4_9AGAM</name>
<comment type="caution">
    <text evidence="1">The sequence shown here is derived from an EMBL/GenBank/DDBJ whole genome shotgun (WGS) entry which is preliminary data.</text>
</comment>
<evidence type="ECO:0000313" key="1">
    <source>
        <dbReference type="EMBL" id="KAH7923489.1"/>
    </source>
</evidence>
<evidence type="ECO:0000313" key="2">
    <source>
        <dbReference type="Proteomes" id="UP000790709"/>
    </source>
</evidence>
<accession>A0ACB8BCX4</accession>
<dbReference type="Proteomes" id="UP000790709">
    <property type="component" value="Unassembled WGS sequence"/>
</dbReference>
<organism evidence="1 2">
    <name type="scientific">Leucogyrophana mollusca</name>
    <dbReference type="NCBI Taxonomy" id="85980"/>
    <lineage>
        <taxon>Eukaryota</taxon>
        <taxon>Fungi</taxon>
        <taxon>Dikarya</taxon>
        <taxon>Basidiomycota</taxon>
        <taxon>Agaricomycotina</taxon>
        <taxon>Agaricomycetes</taxon>
        <taxon>Agaricomycetidae</taxon>
        <taxon>Boletales</taxon>
        <taxon>Boletales incertae sedis</taxon>
        <taxon>Leucogyrophana</taxon>
    </lineage>
</organism>
<keyword evidence="2" id="KW-1185">Reference proteome</keyword>
<protein>
    <submittedName>
        <fullName evidence="1">Uncharacterized protein</fullName>
    </submittedName>
</protein>
<reference evidence="1" key="1">
    <citation type="journal article" date="2021" name="New Phytol.">
        <title>Evolutionary innovations through gain and loss of genes in the ectomycorrhizal Boletales.</title>
        <authorList>
            <person name="Wu G."/>
            <person name="Miyauchi S."/>
            <person name="Morin E."/>
            <person name="Kuo A."/>
            <person name="Drula E."/>
            <person name="Varga T."/>
            <person name="Kohler A."/>
            <person name="Feng B."/>
            <person name="Cao Y."/>
            <person name="Lipzen A."/>
            <person name="Daum C."/>
            <person name="Hundley H."/>
            <person name="Pangilinan J."/>
            <person name="Johnson J."/>
            <person name="Barry K."/>
            <person name="LaButti K."/>
            <person name="Ng V."/>
            <person name="Ahrendt S."/>
            <person name="Min B."/>
            <person name="Choi I.G."/>
            <person name="Park H."/>
            <person name="Plett J.M."/>
            <person name="Magnuson J."/>
            <person name="Spatafora J.W."/>
            <person name="Nagy L.G."/>
            <person name="Henrissat B."/>
            <person name="Grigoriev I.V."/>
            <person name="Yang Z.L."/>
            <person name="Xu J."/>
            <person name="Martin F.M."/>
        </authorList>
    </citation>
    <scope>NUCLEOTIDE SEQUENCE</scope>
    <source>
        <strain evidence="1">KUC20120723A-06</strain>
    </source>
</reference>